<organism evidence="1 2">
    <name type="scientific">Salix dunnii</name>
    <dbReference type="NCBI Taxonomy" id="1413687"/>
    <lineage>
        <taxon>Eukaryota</taxon>
        <taxon>Viridiplantae</taxon>
        <taxon>Streptophyta</taxon>
        <taxon>Embryophyta</taxon>
        <taxon>Tracheophyta</taxon>
        <taxon>Spermatophyta</taxon>
        <taxon>Magnoliopsida</taxon>
        <taxon>eudicotyledons</taxon>
        <taxon>Gunneridae</taxon>
        <taxon>Pentapetalae</taxon>
        <taxon>rosids</taxon>
        <taxon>fabids</taxon>
        <taxon>Malpighiales</taxon>
        <taxon>Salicaceae</taxon>
        <taxon>Saliceae</taxon>
        <taxon>Salix</taxon>
    </lineage>
</organism>
<evidence type="ECO:0000313" key="1">
    <source>
        <dbReference type="EMBL" id="KAF9661745.1"/>
    </source>
</evidence>
<accession>A0A835MD09</accession>
<keyword evidence="2" id="KW-1185">Reference proteome</keyword>
<dbReference type="EMBL" id="JADGMS010000019">
    <property type="protein sequence ID" value="KAF9661745.1"/>
    <property type="molecule type" value="Genomic_DNA"/>
</dbReference>
<evidence type="ECO:0000313" key="2">
    <source>
        <dbReference type="Proteomes" id="UP000657918"/>
    </source>
</evidence>
<dbReference type="AlphaFoldDB" id="A0A835MD09"/>
<protein>
    <submittedName>
        <fullName evidence="1">Uncharacterized protein</fullName>
    </submittedName>
</protein>
<name>A0A835MD09_9ROSI</name>
<comment type="caution">
    <text evidence="1">The sequence shown here is derived from an EMBL/GenBank/DDBJ whole genome shotgun (WGS) entry which is preliminary data.</text>
</comment>
<proteinExistence type="predicted"/>
<gene>
    <name evidence="1" type="ORF">SADUNF_Sadunf19G0100500</name>
</gene>
<sequence length="85" mass="9692">MKDFKCFFEGVCSPLLDLESRHFHGQQETGKQPQWLAYIAFIFRCSKPVLHDVAKHESQSSKIEVQKPSTESMTPLNLKVELLGA</sequence>
<reference evidence="1 2" key="1">
    <citation type="submission" date="2020-10" db="EMBL/GenBank/DDBJ databases">
        <title>Plant Genome Project.</title>
        <authorList>
            <person name="Zhang R.-G."/>
        </authorList>
    </citation>
    <scope>NUCLEOTIDE SEQUENCE [LARGE SCALE GENOMIC DNA]</scope>
    <source>
        <strain evidence="1">FAFU-HL-1</strain>
        <tissue evidence="1">Leaf</tissue>
    </source>
</reference>
<dbReference type="Proteomes" id="UP000657918">
    <property type="component" value="Unassembled WGS sequence"/>
</dbReference>